<reference evidence="3" key="1">
    <citation type="journal article" date="2017" name="Genome Biol.">
        <title>Comparative genomics reveals high biological diversity and specific adaptations in the industrially and medically important fungal genus Aspergillus.</title>
        <authorList>
            <person name="de Vries R.P."/>
            <person name="Riley R."/>
            <person name="Wiebenga A."/>
            <person name="Aguilar-Osorio G."/>
            <person name="Amillis S."/>
            <person name="Uchima C.A."/>
            <person name="Anderluh G."/>
            <person name="Asadollahi M."/>
            <person name="Askin M."/>
            <person name="Barry K."/>
            <person name="Battaglia E."/>
            <person name="Bayram O."/>
            <person name="Benocci T."/>
            <person name="Braus-Stromeyer S.A."/>
            <person name="Caldana C."/>
            <person name="Canovas D."/>
            <person name="Cerqueira G.C."/>
            <person name="Chen F."/>
            <person name="Chen W."/>
            <person name="Choi C."/>
            <person name="Clum A."/>
            <person name="Dos Santos R.A."/>
            <person name="Damasio A.R."/>
            <person name="Diallinas G."/>
            <person name="Emri T."/>
            <person name="Fekete E."/>
            <person name="Flipphi M."/>
            <person name="Freyberg S."/>
            <person name="Gallo A."/>
            <person name="Gournas C."/>
            <person name="Habgood R."/>
            <person name="Hainaut M."/>
            <person name="Harispe M.L."/>
            <person name="Henrissat B."/>
            <person name="Hilden K.S."/>
            <person name="Hope R."/>
            <person name="Hossain A."/>
            <person name="Karabika E."/>
            <person name="Karaffa L."/>
            <person name="Karanyi Z."/>
            <person name="Krasevec N."/>
            <person name="Kuo A."/>
            <person name="Kusch H."/>
            <person name="LaButti K."/>
            <person name="Lagendijk E.L."/>
            <person name="Lapidus A."/>
            <person name="Levasseur A."/>
            <person name="Lindquist E."/>
            <person name="Lipzen A."/>
            <person name="Logrieco A.F."/>
            <person name="MacCabe A."/>
            <person name="Maekelae M.R."/>
            <person name="Malavazi I."/>
            <person name="Melin P."/>
            <person name="Meyer V."/>
            <person name="Mielnichuk N."/>
            <person name="Miskei M."/>
            <person name="Molnar A.P."/>
            <person name="Mule G."/>
            <person name="Ngan C.Y."/>
            <person name="Orejas M."/>
            <person name="Orosz E."/>
            <person name="Ouedraogo J.P."/>
            <person name="Overkamp K.M."/>
            <person name="Park H.-S."/>
            <person name="Perrone G."/>
            <person name="Piumi F."/>
            <person name="Punt P.J."/>
            <person name="Ram A.F."/>
            <person name="Ramon A."/>
            <person name="Rauscher S."/>
            <person name="Record E."/>
            <person name="Riano-Pachon D.M."/>
            <person name="Robert V."/>
            <person name="Roehrig J."/>
            <person name="Ruller R."/>
            <person name="Salamov A."/>
            <person name="Salih N.S."/>
            <person name="Samson R.A."/>
            <person name="Sandor E."/>
            <person name="Sanguinetti M."/>
            <person name="Schuetze T."/>
            <person name="Sepcic K."/>
            <person name="Shelest E."/>
            <person name="Sherlock G."/>
            <person name="Sophianopoulou V."/>
            <person name="Squina F.M."/>
            <person name="Sun H."/>
            <person name="Susca A."/>
            <person name="Todd R.B."/>
            <person name="Tsang A."/>
            <person name="Unkles S.E."/>
            <person name="van de Wiele N."/>
            <person name="van Rossen-Uffink D."/>
            <person name="Oliveira J.V."/>
            <person name="Vesth T.C."/>
            <person name="Visser J."/>
            <person name="Yu J.-H."/>
            <person name="Zhou M."/>
            <person name="Andersen M.R."/>
            <person name="Archer D.B."/>
            <person name="Baker S.E."/>
            <person name="Benoit I."/>
            <person name="Brakhage A.A."/>
            <person name="Braus G.H."/>
            <person name="Fischer R."/>
            <person name="Frisvad J.C."/>
            <person name="Goldman G.H."/>
            <person name="Houbraken J."/>
            <person name="Oakley B."/>
            <person name="Pocsi I."/>
            <person name="Scazzocchio C."/>
            <person name="Seiboth B."/>
            <person name="vanKuyk P.A."/>
            <person name="Wortman J."/>
            <person name="Dyer P.S."/>
            <person name="Grigoriev I.V."/>
        </authorList>
    </citation>
    <scope>NUCLEOTIDE SEQUENCE [LARGE SCALE GENOMIC DNA]</scope>
    <source>
        <strain evidence="3">CBS 593.65</strain>
    </source>
</reference>
<feature type="compositionally biased region" description="Basic residues" evidence="1">
    <location>
        <begin position="14"/>
        <end position="26"/>
    </location>
</feature>
<dbReference type="OrthoDB" id="4161589at2759"/>
<dbReference type="GeneID" id="63763771"/>
<protein>
    <recommendedName>
        <fullName evidence="4">BZIP domain-containing protein</fullName>
    </recommendedName>
</protein>
<proteinExistence type="predicted"/>
<dbReference type="Gene3D" id="1.20.5.170">
    <property type="match status" value="1"/>
</dbReference>
<dbReference type="CDD" id="cd14688">
    <property type="entry name" value="bZIP_YAP"/>
    <property type="match status" value="1"/>
</dbReference>
<feature type="region of interest" description="Disordered" evidence="1">
    <location>
        <begin position="80"/>
        <end position="160"/>
    </location>
</feature>
<dbReference type="PANTHER" id="PTHR37012:SF6">
    <property type="entry name" value="BZIP TRANSCRIPTION FACTOR"/>
    <property type="match status" value="1"/>
</dbReference>
<dbReference type="RefSeq" id="XP_040699349.1">
    <property type="nucleotide sequence ID" value="XM_040847698.1"/>
</dbReference>
<dbReference type="EMBL" id="KV878592">
    <property type="protein sequence ID" value="OJJ55543.1"/>
    <property type="molecule type" value="Genomic_DNA"/>
</dbReference>
<evidence type="ECO:0000256" key="1">
    <source>
        <dbReference type="SAM" id="MobiDB-lite"/>
    </source>
</evidence>
<gene>
    <name evidence="2" type="ORF">ASPSYDRAFT_48756</name>
</gene>
<dbReference type="PANTHER" id="PTHR37012">
    <property type="entry name" value="B-ZIP TRANSCRIPTION FACTOR (EUROFUNG)-RELATED"/>
    <property type="match status" value="1"/>
</dbReference>
<evidence type="ECO:0008006" key="4">
    <source>
        <dbReference type="Google" id="ProtNLM"/>
    </source>
</evidence>
<dbReference type="InterPro" id="IPR021833">
    <property type="entry name" value="DUF3425"/>
</dbReference>
<sequence>MVTGSDQLSPSEKKRLRDRRGQKRLREKRETHIQALERQVASCNQHHGANRTAELISVVNQLYRENQALRARHARLRAALMEDDPVPTRTPPSTEDIESISLPGPQQKYPGVDQVSTLSLPFNPLPADTSRHADQVQSPAPNPGQAESQPSDKETSRDTGNQENAWYLVPMSTTQANQIAFPGTSPWFEYPDLVAACPTTPSPLDLLHGTRRNFLADEIHRGLRQRAIRDAECLAFGWHLYHFSKWLVMPDPATFARLAPFHRPIEPQFQVDHPRAIDMVVWPQMRANLLKNWTSYDFVDVMGYLSCCTKLRWPWGKPILERDPNDDLQMREDYLETITRESAWGLTSEFIERYPELVEGMDVEGIRFRMGPPDEEG</sequence>
<dbReference type="AlphaFoldDB" id="A0A1L9T8D2"/>
<evidence type="ECO:0000313" key="2">
    <source>
        <dbReference type="EMBL" id="OJJ55543.1"/>
    </source>
</evidence>
<keyword evidence="3" id="KW-1185">Reference proteome</keyword>
<evidence type="ECO:0000313" key="3">
    <source>
        <dbReference type="Proteomes" id="UP000184356"/>
    </source>
</evidence>
<accession>A0A1L9T8D2</accession>
<feature type="compositionally biased region" description="Polar residues" evidence="1">
    <location>
        <begin position="1"/>
        <end position="10"/>
    </location>
</feature>
<name>A0A1L9T8D2_9EURO</name>
<dbReference type="Pfam" id="PF11905">
    <property type="entry name" value="DUF3425"/>
    <property type="match status" value="1"/>
</dbReference>
<dbReference type="Proteomes" id="UP000184356">
    <property type="component" value="Unassembled WGS sequence"/>
</dbReference>
<feature type="compositionally biased region" description="Polar residues" evidence="1">
    <location>
        <begin position="135"/>
        <end position="149"/>
    </location>
</feature>
<dbReference type="VEuPathDB" id="FungiDB:ASPSYDRAFT_48756"/>
<organism evidence="2 3">
    <name type="scientific">Aspergillus sydowii CBS 593.65</name>
    <dbReference type="NCBI Taxonomy" id="1036612"/>
    <lineage>
        <taxon>Eukaryota</taxon>
        <taxon>Fungi</taxon>
        <taxon>Dikarya</taxon>
        <taxon>Ascomycota</taxon>
        <taxon>Pezizomycotina</taxon>
        <taxon>Eurotiomycetes</taxon>
        <taxon>Eurotiomycetidae</taxon>
        <taxon>Eurotiales</taxon>
        <taxon>Aspergillaceae</taxon>
        <taxon>Aspergillus</taxon>
        <taxon>Aspergillus subgen. Nidulantes</taxon>
    </lineage>
</organism>
<feature type="region of interest" description="Disordered" evidence="1">
    <location>
        <begin position="1"/>
        <end position="27"/>
    </location>
</feature>